<dbReference type="RefSeq" id="WP_046667047.1">
    <property type="nucleotide sequence ID" value="NZ_CCRH01000007.1"/>
</dbReference>
<dbReference type="AlphaFoldDB" id="A0A0T7FKU6"/>
<evidence type="ECO:0000313" key="2">
    <source>
        <dbReference type="Proteomes" id="UP000046176"/>
    </source>
</evidence>
<dbReference type="EMBL" id="CCRH01000007">
    <property type="protein sequence ID" value="CDZ35599.1"/>
    <property type="molecule type" value="Genomic_DNA"/>
</dbReference>
<evidence type="ECO:0000313" key="1">
    <source>
        <dbReference type="EMBL" id="CDZ35599.1"/>
    </source>
</evidence>
<proteinExistence type="predicted"/>
<gene>
    <name evidence="1" type="ORF">NGAL_HAMBI1145_29250</name>
</gene>
<name>A0A0T7FKU6_NEOGA</name>
<accession>A0A0T7FKU6</accession>
<protein>
    <submittedName>
        <fullName evidence="1">Uncharacterized protein</fullName>
    </submittedName>
</protein>
<dbReference type="Proteomes" id="UP000046176">
    <property type="component" value="Unassembled WGS sequence"/>
</dbReference>
<organism evidence="1 2">
    <name type="scientific">Neorhizobium galegae bv. officinalis</name>
    <dbReference type="NCBI Taxonomy" id="323656"/>
    <lineage>
        <taxon>Bacteria</taxon>
        <taxon>Pseudomonadati</taxon>
        <taxon>Pseudomonadota</taxon>
        <taxon>Alphaproteobacteria</taxon>
        <taxon>Hyphomicrobiales</taxon>
        <taxon>Rhizobiaceae</taxon>
        <taxon>Rhizobium/Agrobacterium group</taxon>
        <taxon>Neorhizobium</taxon>
    </lineage>
</organism>
<reference evidence="1 2" key="1">
    <citation type="submission" date="2014-08" db="EMBL/GenBank/DDBJ databases">
        <authorList>
            <person name="Chen Y.-H."/>
        </authorList>
    </citation>
    <scope>NUCLEOTIDE SEQUENCE [LARGE SCALE GENOMIC DNA]</scope>
</reference>
<sequence>MPEGTYNNDHFKMGSVMTHQKAIRLMQESWQEVFGEPLVLSARQPLAQFQAALDRFTKMLARHTPDSKKLQKALKEVSSGDPVIDDLFGETLEASAQERSVAIHRDMDMVPPRVCMD</sequence>